<keyword evidence="4 8" id="KW-0812">Transmembrane</keyword>
<accession>A0ABP6CSZ2</accession>
<evidence type="ECO:0000256" key="6">
    <source>
        <dbReference type="ARBA" id="ARBA00023136"/>
    </source>
</evidence>
<dbReference type="PANTHER" id="PTHR37937">
    <property type="entry name" value="CONJUGATIVE TRANSFER: DNA TRANSPORT"/>
    <property type="match status" value="1"/>
</dbReference>
<organism evidence="9 10">
    <name type="scientific">Actinomadura fulvescens</name>
    <dbReference type="NCBI Taxonomy" id="46160"/>
    <lineage>
        <taxon>Bacteria</taxon>
        <taxon>Bacillati</taxon>
        <taxon>Actinomycetota</taxon>
        <taxon>Actinomycetes</taxon>
        <taxon>Streptosporangiales</taxon>
        <taxon>Thermomonosporaceae</taxon>
        <taxon>Actinomadura</taxon>
    </lineage>
</organism>
<dbReference type="Gene3D" id="3.40.50.300">
    <property type="entry name" value="P-loop containing nucleotide triphosphate hydrolases"/>
    <property type="match status" value="1"/>
</dbReference>
<keyword evidence="5 8" id="KW-1133">Transmembrane helix</keyword>
<keyword evidence="10" id="KW-1185">Reference proteome</keyword>
<dbReference type="SUPFAM" id="SSF52540">
    <property type="entry name" value="P-loop containing nucleoside triphosphate hydrolases"/>
    <property type="match status" value="1"/>
</dbReference>
<dbReference type="InterPro" id="IPR051539">
    <property type="entry name" value="T4SS-coupling_protein"/>
</dbReference>
<evidence type="ECO:0000313" key="10">
    <source>
        <dbReference type="Proteomes" id="UP001501509"/>
    </source>
</evidence>
<comment type="similarity">
    <text evidence="2">Belongs to the VirD4/TraG family.</text>
</comment>
<evidence type="ECO:0000256" key="8">
    <source>
        <dbReference type="SAM" id="Phobius"/>
    </source>
</evidence>
<gene>
    <name evidence="9" type="ORF">GCM10010411_76060</name>
</gene>
<keyword evidence="3" id="KW-1003">Cell membrane</keyword>
<evidence type="ECO:0000256" key="5">
    <source>
        <dbReference type="ARBA" id="ARBA00022989"/>
    </source>
</evidence>
<dbReference type="PANTHER" id="PTHR37937:SF1">
    <property type="entry name" value="CONJUGATIVE TRANSFER: DNA TRANSPORT"/>
    <property type="match status" value="1"/>
</dbReference>
<keyword evidence="6 8" id="KW-0472">Membrane</keyword>
<protein>
    <submittedName>
        <fullName evidence="9">Uncharacterized protein</fullName>
    </submittedName>
</protein>
<reference evidence="10" key="1">
    <citation type="journal article" date="2019" name="Int. J. Syst. Evol. Microbiol.">
        <title>The Global Catalogue of Microorganisms (GCM) 10K type strain sequencing project: providing services to taxonomists for standard genome sequencing and annotation.</title>
        <authorList>
            <consortium name="The Broad Institute Genomics Platform"/>
            <consortium name="The Broad Institute Genome Sequencing Center for Infectious Disease"/>
            <person name="Wu L."/>
            <person name="Ma J."/>
        </authorList>
    </citation>
    <scope>NUCLEOTIDE SEQUENCE [LARGE SCALE GENOMIC DNA]</scope>
    <source>
        <strain evidence="10">JCM 6833</strain>
    </source>
</reference>
<dbReference type="Proteomes" id="UP001501509">
    <property type="component" value="Unassembled WGS sequence"/>
</dbReference>
<sequence>MMGHRGWGGGPGGSWGGGWGSRGMGGQGGFEPMYLLAAAVVLVFTGAWTVWLAAFLTALLSGHGWQADTFDRAPTFAGELLVSGAPEAAWRKAAPAAGPLGPAWLFWPLLAAVVTALGYLTWRALNAYRDRQGDHAGAQWGRRRDENKIAVGKDPARRPYRLTVGHGDKTGKLLAAHPGASGCAFGVNGSGKTVSLVVPNALEWDGPAVITTTKAPDIEYMLSRRREIAAAGHVYIVAPTGASGFKTACWSPVSYATDEIAANRMARWLCEAAALEDPRAKPWVTKSRQYIGPLLLAAHHNGGGIDTFVDWVSRGRDAASEVTDILRQGQYFAALRQYGTTWTMHPDGIGSVMFTANALIDAYTDPQARASAARSDFSVDDILDNKGTLFIVTPLTEVEQFSPIFTALIASIVHGALKKYDRINDRRAPGTAPQPIDPRLALLLDEAGNVFRYSELAQLLTNARGLGIVLLTLWHDLPQLRRLYGADAAQTVINQSRLRMLLPGVADHDTLKFFTDLMGETLVDRTSYTHSQSGDSTSTGQQKEHLAAPFQLNQLKIGQSVMQYDNLPPMRIALRNSETNKALRALAGAPAQAPMKVHRLLKAHALIRSLLAKADRWAARDTDAPTATAEPGTEQVGKP</sequence>
<dbReference type="Pfam" id="PF02534">
    <property type="entry name" value="T4SS-DNA_transf"/>
    <property type="match status" value="1"/>
</dbReference>
<evidence type="ECO:0000256" key="2">
    <source>
        <dbReference type="ARBA" id="ARBA00008806"/>
    </source>
</evidence>
<evidence type="ECO:0000313" key="9">
    <source>
        <dbReference type="EMBL" id="GAA2627675.1"/>
    </source>
</evidence>
<evidence type="ECO:0000256" key="4">
    <source>
        <dbReference type="ARBA" id="ARBA00022692"/>
    </source>
</evidence>
<dbReference type="EMBL" id="BAAATD010000013">
    <property type="protein sequence ID" value="GAA2627675.1"/>
    <property type="molecule type" value="Genomic_DNA"/>
</dbReference>
<evidence type="ECO:0000256" key="1">
    <source>
        <dbReference type="ARBA" id="ARBA00004651"/>
    </source>
</evidence>
<comment type="caution">
    <text evidence="9">The sequence shown here is derived from an EMBL/GenBank/DDBJ whole genome shotgun (WGS) entry which is preliminary data.</text>
</comment>
<dbReference type="InterPro" id="IPR027417">
    <property type="entry name" value="P-loop_NTPase"/>
</dbReference>
<dbReference type="InterPro" id="IPR003688">
    <property type="entry name" value="TraG/VirD4"/>
</dbReference>
<dbReference type="CDD" id="cd01127">
    <property type="entry name" value="TrwB_TraG_TraD_VirD4"/>
    <property type="match status" value="1"/>
</dbReference>
<proteinExistence type="inferred from homology"/>
<comment type="subcellular location">
    <subcellularLocation>
        <location evidence="1">Cell membrane</location>
        <topology evidence="1">Multi-pass membrane protein</topology>
    </subcellularLocation>
</comment>
<feature type="region of interest" description="Disordered" evidence="7">
    <location>
        <begin position="620"/>
        <end position="639"/>
    </location>
</feature>
<evidence type="ECO:0000256" key="3">
    <source>
        <dbReference type="ARBA" id="ARBA00022475"/>
    </source>
</evidence>
<dbReference type="RefSeq" id="WP_344547342.1">
    <property type="nucleotide sequence ID" value="NZ_BAAATD010000013.1"/>
</dbReference>
<name>A0ABP6CSZ2_9ACTN</name>
<evidence type="ECO:0000256" key="7">
    <source>
        <dbReference type="SAM" id="MobiDB-lite"/>
    </source>
</evidence>
<feature type="transmembrane region" description="Helical" evidence="8">
    <location>
        <begin position="104"/>
        <end position="122"/>
    </location>
</feature>
<feature type="transmembrane region" description="Helical" evidence="8">
    <location>
        <begin position="34"/>
        <end position="60"/>
    </location>
</feature>